<name>A0AAP0NCP0_LIQFO</name>
<evidence type="ECO:0000256" key="1">
    <source>
        <dbReference type="SAM" id="MobiDB-lite"/>
    </source>
</evidence>
<keyword evidence="4" id="KW-1185">Reference proteome</keyword>
<organism evidence="3 4">
    <name type="scientific">Liquidambar formosana</name>
    <name type="common">Formosan gum</name>
    <dbReference type="NCBI Taxonomy" id="63359"/>
    <lineage>
        <taxon>Eukaryota</taxon>
        <taxon>Viridiplantae</taxon>
        <taxon>Streptophyta</taxon>
        <taxon>Embryophyta</taxon>
        <taxon>Tracheophyta</taxon>
        <taxon>Spermatophyta</taxon>
        <taxon>Magnoliopsida</taxon>
        <taxon>eudicotyledons</taxon>
        <taxon>Gunneridae</taxon>
        <taxon>Pentapetalae</taxon>
        <taxon>Saxifragales</taxon>
        <taxon>Altingiaceae</taxon>
        <taxon>Liquidambar</taxon>
    </lineage>
</organism>
<dbReference type="GO" id="GO:0006351">
    <property type="term" value="P:DNA-templated transcription"/>
    <property type="evidence" value="ECO:0007669"/>
    <property type="project" value="InterPro"/>
</dbReference>
<dbReference type="InterPro" id="IPR025422">
    <property type="entry name" value="TGA_domain"/>
</dbReference>
<dbReference type="InterPro" id="IPR051886">
    <property type="entry name" value="Seed_Dev/Stress_Resp_Reg"/>
</dbReference>
<feature type="domain" description="DOG1" evidence="2">
    <location>
        <begin position="1"/>
        <end position="203"/>
    </location>
</feature>
<protein>
    <recommendedName>
        <fullName evidence="2">DOG1 domain-containing protein</fullName>
    </recommendedName>
</protein>
<dbReference type="PROSITE" id="PS51806">
    <property type="entry name" value="DOG1"/>
    <property type="match status" value="1"/>
</dbReference>
<feature type="compositionally biased region" description="Basic and acidic residues" evidence="1">
    <location>
        <begin position="174"/>
        <end position="203"/>
    </location>
</feature>
<accession>A0AAP0NCP0</accession>
<dbReference type="Proteomes" id="UP001415857">
    <property type="component" value="Unassembled WGS sequence"/>
</dbReference>
<reference evidence="3 4" key="1">
    <citation type="journal article" date="2024" name="Plant J.">
        <title>Genome sequences and population genomics reveal climatic adaptation and genomic divergence between two closely related sweetgum species.</title>
        <authorList>
            <person name="Xu W.Q."/>
            <person name="Ren C.Q."/>
            <person name="Zhang X.Y."/>
            <person name="Comes H.P."/>
            <person name="Liu X.H."/>
            <person name="Li Y.G."/>
            <person name="Kettle C.J."/>
            <person name="Jalonen R."/>
            <person name="Gaisberger H."/>
            <person name="Ma Y.Z."/>
            <person name="Qiu Y.X."/>
        </authorList>
    </citation>
    <scope>NUCLEOTIDE SEQUENCE [LARGE SCALE GENOMIC DNA]</scope>
    <source>
        <strain evidence="3">Hangzhou</strain>
    </source>
</reference>
<evidence type="ECO:0000313" key="3">
    <source>
        <dbReference type="EMBL" id="KAK9269586.1"/>
    </source>
</evidence>
<dbReference type="GO" id="GO:0043565">
    <property type="term" value="F:sequence-specific DNA binding"/>
    <property type="evidence" value="ECO:0007669"/>
    <property type="project" value="InterPro"/>
</dbReference>
<dbReference type="PANTHER" id="PTHR46354">
    <property type="entry name" value="DOG1 DOMAIN-CONTAINING PROTEIN"/>
    <property type="match status" value="1"/>
</dbReference>
<feature type="compositionally biased region" description="Low complexity" evidence="1">
    <location>
        <begin position="161"/>
        <end position="173"/>
    </location>
</feature>
<comment type="caution">
    <text evidence="3">The sequence shown here is derived from an EMBL/GenBank/DDBJ whole genome shotgun (WGS) entry which is preliminary data.</text>
</comment>
<gene>
    <name evidence="3" type="ORF">L1049_001362</name>
</gene>
<dbReference type="Pfam" id="PF14144">
    <property type="entry name" value="DOG1"/>
    <property type="match status" value="1"/>
</dbReference>
<sequence length="203" mass="22817">MSFYQFYQTWFEQLHHLVDQLSTAPNPPTTPDHHDSLLTLVHKVLTHYSDYYRIKQLAAHSDVLSLFSAPWFTSLERSLHWAAGWRPTTLFHLVLTQSSILFESRIVDILRGLRTGDLGDLSPTQFALLSDLQCETVREENAITDELSEWQDGASELLSLCSSSSPSPSVGSDLEGKIVRRDGDSSDDHLRSGADLEGKSDGW</sequence>
<dbReference type="PANTHER" id="PTHR46354:SF12">
    <property type="entry name" value="DNA-BINDING PROTEIN-LIKE PROTEIN"/>
    <property type="match status" value="1"/>
</dbReference>
<evidence type="ECO:0000259" key="2">
    <source>
        <dbReference type="PROSITE" id="PS51806"/>
    </source>
</evidence>
<dbReference type="EMBL" id="JBBPBK010000015">
    <property type="protein sequence ID" value="KAK9269586.1"/>
    <property type="molecule type" value="Genomic_DNA"/>
</dbReference>
<evidence type="ECO:0000313" key="4">
    <source>
        <dbReference type="Proteomes" id="UP001415857"/>
    </source>
</evidence>
<feature type="region of interest" description="Disordered" evidence="1">
    <location>
        <begin position="161"/>
        <end position="203"/>
    </location>
</feature>
<proteinExistence type="predicted"/>
<dbReference type="AlphaFoldDB" id="A0AAP0NCP0"/>